<keyword evidence="3" id="KW-1185">Reference proteome</keyword>
<dbReference type="EMBL" id="FZQP02001992">
    <property type="protein sequence ID" value="VVC94395.1"/>
    <property type="molecule type" value="Genomic_DNA"/>
</dbReference>
<feature type="transmembrane region" description="Helical" evidence="1">
    <location>
        <begin position="60"/>
        <end position="81"/>
    </location>
</feature>
<dbReference type="Proteomes" id="UP000324832">
    <property type="component" value="Unassembled WGS sequence"/>
</dbReference>
<keyword evidence="1" id="KW-0472">Membrane</keyword>
<reference evidence="2 3" key="1">
    <citation type="submission" date="2017-07" db="EMBL/GenBank/DDBJ databases">
        <authorList>
            <person name="Talla V."/>
            <person name="Backstrom N."/>
        </authorList>
    </citation>
    <scope>NUCLEOTIDE SEQUENCE [LARGE SCALE GENOMIC DNA]</scope>
</reference>
<protein>
    <submittedName>
        <fullName evidence="2">Uncharacterized protein</fullName>
    </submittedName>
</protein>
<evidence type="ECO:0000256" key="1">
    <source>
        <dbReference type="SAM" id="Phobius"/>
    </source>
</evidence>
<accession>A0A5E4QAX2</accession>
<keyword evidence="1" id="KW-0812">Transmembrane</keyword>
<proteinExistence type="predicted"/>
<dbReference type="AlphaFoldDB" id="A0A5E4QAX2"/>
<evidence type="ECO:0000313" key="2">
    <source>
        <dbReference type="EMBL" id="VVC94395.1"/>
    </source>
</evidence>
<sequence>MPVTMKPIKMDEIDSALRRRYPVVKQQQKEATQEKEEKSEFVARESPLTVLIENSLHIRAIYHIFVAIVVVLLCDTVIYDLNQCRTWIGRAWIWRCKARPENMAASTVAGSRSIPRDMDIRCWKENNQQQTRFM</sequence>
<name>A0A5E4QAX2_9NEOP</name>
<organism evidence="2 3">
    <name type="scientific">Leptidea sinapis</name>
    <dbReference type="NCBI Taxonomy" id="189913"/>
    <lineage>
        <taxon>Eukaryota</taxon>
        <taxon>Metazoa</taxon>
        <taxon>Ecdysozoa</taxon>
        <taxon>Arthropoda</taxon>
        <taxon>Hexapoda</taxon>
        <taxon>Insecta</taxon>
        <taxon>Pterygota</taxon>
        <taxon>Neoptera</taxon>
        <taxon>Endopterygota</taxon>
        <taxon>Lepidoptera</taxon>
        <taxon>Glossata</taxon>
        <taxon>Ditrysia</taxon>
        <taxon>Papilionoidea</taxon>
        <taxon>Pieridae</taxon>
        <taxon>Dismorphiinae</taxon>
        <taxon>Leptidea</taxon>
    </lineage>
</organism>
<keyword evidence="1" id="KW-1133">Transmembrane helix</keyword>
<gene>
    <name evidence="2" type="ORF">LSINAPIS_LOCUS6363</name>
</gene>
<evidence type="ECO:0000313" key="3">
    <source>
        <dbReference type="Proteomes" id="UP000324832"/>
    </source>
</evidence>